<dbReference type="Gramene" id="Pp3c13_7580V3.2">
    <property type="protein sequence ID" value="PAC:32931537.CDS.1"/>
    <property type="gene ID" value="Pp3c13_7580"/>
</dbReference>
<protein>
    <submittedName>
        <fullName evidence="1 2">Uncharacterized protein</fullName>
    </submittedName>
</protein>
<dbReference type="Proteomes" id="UP000006727">
    <property type="component" value="Chromosome 13"/>
</dbReference>
<evidence type="ECO:0000313" key="3">
    <source>
        <dbReference type="Proteomes" id="UP000006727"/>
    </source>
</evidence>
<gene>
    <name evidence="1" type="ORF">PHYPA_017093</name>
</gene>
<reference evidence="1 3" key="1">
    <citation type="journal article" date="2008" name="Science">
        <title>The Physcomitrella genome reveals evolutionary insights into the conquest of land by plants.</title>
        <authorList>
            <person name="Rensing S."/>
            <person name="Lang D."/>
            <person name="Zimmer A."/>
            <person name="Terry A."/>
            <person name="Salamov A."/>
            <person name="Shapiro H."/>
            <person name="Nishiyama T."/>
            <person name="Perroud P.-F."/>
            <person name="Lindquist E."/>
            <person name="Kamisugi Y."/>
            <person name="Tanahashi T."/>
            <person name="Sakakibara K."/>
            <person name="Fujita T."/>
            <person name="Oishi K."/>
            <person name="Shin-I T."/>
            <person name="Kuroki Y."/>
            <person name="Toyoda A."/>
            <person name="Suzuki Y."/>
            <person name="Hashimoto A."/>
            <person name="Yamaguchi K."/>
            <person name="Sugano A."/>
            <person name="Kohara Y."/>
            <person name="Fujiyama A."/>
            <person name="Anterola A."/>
            <person name="Aoki S."/>
            <person name="Ashton N."/>
            <person name="Barbazuk W.B."/>
            <person name="Barker E."/>
            <person name="Bennetzen J."/>
            <person name="Bezanilla M."/>
            <person name="Blankenship R."/>
            <person name="Cho S.H."/>
            <person name="Dutcher S."/>
            <person name="Estelle M."/>
            <person name="Fawcett J.A."/>
            <person name="Gundlach H."/>
            <person name="Hanada K."/>
            <person name="Heyl A."/>
            <person name="Hicks K.A."/>
            <person name="Hugh J."/>
            <person name="Lohr M."/>
            <person name="Mayer K."/>
            <person name="Melkozernov A."/>
            <person name="Murata T."/>
            <person name="Nelson D."/>
            <person name="Pils B."/>
            <person name="Prigge M."/>
            <person name="Reiss B."/>
            <person name="Renner T."/>
            <person name="Rombauts S."/>
            <person name="Rushton P."/>
            <person name="Sanderfoot A."/>
            <person name="Schween G."/>
            <person name="Shiu S.-H."/>
            <person name="Stueber K."/>
            <person name="Theodoulou F.L."/>
            <person name="Tu H."/>
            <person name="Van de Peer Y."/>
            <person name="Verrier P.J."/>
            <person name="Waters E."/>
            <person name="Wood A."/>
            <person name="Yang L."/>
            <person name="Cove D."/>
            <person name="Cuming A."/>
            <person name="Hasebe M."/>
            <person name="Lucas S."/>
            <person name="Mishler D.B."/>
            <person name="Reski R."/>
            <person name="Grigoriev I."/>
            <person name="Quatrano R.S."/>
            <person name="Boore J.L."/>
        </authorList>
    </citation>
    <scope>NUCLEOTIDE SEQUENCE [LARGE SCALE GENOMIC DNA]</scope>
    <source>
        <strain evidence="2 3">cv. Gransden 2004</strain>
    </source>
</reference>
<dbReference type="EnsemblPlants" id="Pp3c13_7580V3.2">
    <property type="protein sequence ID" value="PAC:32931537.CDS.1"/>
    <property type="gene ID" value="Pp3c13_7580"/>
</dbReference>
<reference evidence="2" key="3">
    <citation type="submission" date="2020-12" db="UniProtKB">
        <authorList>
            <consortium name="EnsemblPlants"/>
        </authorList>
    </citation>
    <scope>IDENTIFICATION</scope>
</reference>
<organism evidence="1">
    <name type="scientific">Physcomitrium patens</name>
    <name type="common">Spreading-leaved earth moss</name>
    <name type="synonym">Physcomitrella patens</name>
    <dbReference type="NCBI Taxonomy" id="3218"/>
    <lineage>
        <taxon>Eukaryota</taxon>
        <taxon>Viridiplantae</taxon>
        <taxon>Streptophyta</taxon>
        <taxon>Embryophyta</taxon>
        <taxon>Bryophyta</taxon>
        <taxon>Bryophytina</taxon>
        <taxon>Bryopsida</taxon>
        <taxon>Funariidae</taxon>
        <taxon>Funariales</taxon>
        <taxon>Funariaceae</taxon>
        <taxon>Physcomitrium</taxon>
    </lineage>
</organism>
<reference evidence="1 3" key="2">
    <citation type="journal article" date="2018" name="Plant J.">
        <title>The Physcomitrella patens chromosome-scale assembly reveals moss genome structure and evolution.</title>
        <authorList>
            <person name="Lang D."/>
            <person name="Ullrich K.K."/>
            <person name="Murat F."/>
            <person name="Fuchs J."/>
            <person name="Jenkins J."/>
            <person name="Haas F.B."/>
            <person name="Piednoel M."/>
            <person name="Gundlach H."/>
            <person name="Van Bel M."/>
            <person name="Meyberg R."/>
            <person name="Vives C."/>
            <person name="Morata J."/>
            <person name="Symeonidi A."/>
            <person name="Hiss M."/>
            <person name="Muchero W."/>
            <person name="Kamisugi Y."/>
            <person name="Saleh O."/>
            <person name="Blanc G."/>
            <person name="Decker E.L."/>
            <person name="van Gessel N."/>
            <person name="Grimwood J."/>
            <person name="Hayes R.D."/>
            <person name="Graham S.W."/>
            <person name="Gunter L.E."/>
            <person name="McDaniel S.F."/>
            <person name="Hoernstein S.N.W."/>
            <person name="Larsson A."/>
            <person name="Li F.W."/>
            <person name="Perroud P.F."/>
            <person name="Phillips J."/>
            <person name="Ranjan P."/>
            <person name="Rokshar D.S."/>
            <person name="Rothfels C.J."/>
            <person name="Schneider L."/>
            <person name="Shu S."/>
            <person name="Stevenson D.W."/>
            <person name="Thummler F."/>
            <person name="Tillich M."/>
            <person name="Villarreal Aguilar J.C."/>
            <person name="Widiez T."/>
            <person name="Wong G.K."/>
            <person name="Wymore A."/>
            <person name="Zhang Y."/>
            <person name="Zimmer A.D."/>
            <person name="Quatrano R.S."/>
            <person name="Mayer K.F.X."/>
            <person name="Goodstein D."/>
            <person name="Casacuberta J.M."/>
            <person name="Vandepoele K."/>
            <person name="Reski R."/>
            <person name="Cuming A.C."/>
            <person name="Tuskan G.A."/>
            <person name="Maumus F."/>
            <person name="Salse J."/>
            <person name="Schmutz J."/>
            <person name="Rensing S.A."/>
        </authorList>
    </citation>
    <scope>NUCLEOTIDE SEQUENCE [LARGE SCALE GENOMIC DNA]</scope>
    <source>
        <strain evidence="2 3">cv. Gransden 2004</strain>
    </source>
</reference>
<dbReference type="EMBL" id="ABEU02000013">
    <property type="protein sequence ID" value="PNR42264.1"/>
    <property type="molecule type" value="Genomic_DNA"/>
</dbReference>
<name>A0A2K1JL21_PHYPA</name>
<dbReference type="EnsemblPlants" id="Pp3c13_7580V3.1">
    <property type="protein sequence ID" value="PAC:32931536.CDS.1"/>
    <property type="gene ID" value="Pp3c13_7580"/>
</dbReference>
<evidence type="ECO:0000313" key="2">
    <source>
        <dbReference type="EnsemblPlants" id="PAC:32931536.CDS.1"/>
    </source>
</evidence>
<dbReference type="InParanoid" id="A0A2K1JL21"/>
<keyword evidence="3" id="KW-1185">Reference proteome</keyword>
<proteinExistence type="predicted"/>
<dbReference type="PaxDb" id="3218-PP1S52_188V6.1"/>
<evidence type="ECO:0000313" key="1">
    <source>
        <dbReference type="EMBL" id="PNR42264.1"/>
    </source>
</evidence>
<sequence>MVTEFVDLKVTQYIILLNIEATRKKCQANQYAQPHTINMQNEYPIFNNLLTAEFGEKHAKIQTITLDSTSTS</sequence>
<dbReference type="AlphaFoldDB" id="A0A2K1JL21"/>
<accession>A0A2K1JL21</accession>
<dbReference type="Gramene" id="Pp3c13_7580V3.1">
    <property type="protein sequence ID" value="PAC:32931536.CDS.1"/>
    <property type="gene ID" value="Pp3c13_7580"/>
</dbReference>